<proteinExistence type="predicted"/>
<evidence type="ECO:0000313" key="4">
    <source>
        <dbReference type="EMBL" id="KAA8821544.1"/>
    </source>
</evidence>
<feature type="region of interest" description="Disordered" evidence="2">
    <location>
        <begin position="75"/>
        <end position="115"/>
    </location>
</feature>
<sequence>MNTEFDDEQMALLNRIPAVRMVSRRRIYYTDAFREEIRRRSKAGESAKAIFESAGLGPRVIGLKRIERCAARWLQEDDEDESEPGAEDSGIACGHGLGADERQSPPMPPYPPYRPRVTSKYSVEAVLLAYRERIDRLEKRVEELERVALARTAAR</sequence>
<keyword evidence="1" id="KW-0175">Coiled coil</keyword>
<evidence type="ECO:0000313" key="5">
    <source>
        <dbReference type="Proteomes" id="UP000345527"/>
    </source>
</evidence>
<feature type="compositionally biased region" description="Pro residues" evidence="2">
    <location>
        <begin position="105"/>
        <end position="114"/>
    </location>
</feature>
<evidence type="ECO:0000256" key="1">
    <source>
        <dbReference type="SAM" id="Coils"/>
    </source>
</evidence>
<dbReference type="Proteomes" id="UP000345527">
    <property type="component" value="Unassembled WGS sequence"/>
</dbReference>
<organism evidence="4 5">
    <name type="scientific">Bifidobacterium vespertilionis</name>
    <dbReference type="NCBI Taxonomy" id="2562524"/>
    <lineage>
        <taxon>Bacteria</taxon>
        <taxon>Bacillati</taxon>
        <taxon>Actinomycetota</taxon>
        <taxon>Actinomycetes</taxon>
        <taxon>Bifidobacteriales</taxon>
        <taxon>Bifidobacteriaceae</taxon>
        <taxon>Bifidobacterium</taxon>
    </lineage>
</organism>
<keyword evidence="6" id="KW-1185">Reference proteome</keyword>
<dbReference type="EMBL" id="RZNZ01000022">
    <property type="protein sequence ID" value="KAA8816208.1"/>
    <property type="molecule type" value="Genomic_DNA"/>
</dbReference>
<gene>
    <name evidence="4" type="ORF">EM848_10450</name>
    <name evidence="3" type="ORF">EMO90_11495</name>
</gene>
<dbReference type="EMBL" id="RZOA01000026">
    <property type="protein sequence ID" value="KAA8821544.1"/>
    <property type="molecule type" value="Genomic_DNA"/>
</dbReference>
<evidence type="ECO:0000313" key="6">
    <source>
        <dbReference type="Proteomes" id="UP000374630"/>
    </source>
</evidence>
<feature type="compositionally biased region" description="Acidic residues" evidence="2">
    <location>
        <begin position="76"/>
        <end position="86"/>
    </location>
</feature>
<feature type="coiled-coil region" evidence="1">
    <location>
        <begin position="127"/>
        <end position="154"/>
    </location>
</feature>
<comment type="caution">
    <text evidence="4">The sequence shown here is derived from an EMBL/GenBank/DDBJ whole genome shotgun (WGS) entry which is preliminary data.</text>
</comment>
<evidence type="ECO:0000313" key="3">
    <source>
        <dbReference type="EMBL" id="KAA8816208.1"/>
    </source>
</evidence>
<dbReference type="RefSeq" id="WP_150354872.1">
    <property type="nucleotide sequence ID" value="NZ_RZNZ01000022.1"/>
</dbReference>
<name>A0A5J5DXC3_9BIFI</name>
<accession>A0A5J5DXC3</accession>
<reference evidence="5 6" key="1">
    <citation type="journal article" date="2019" name="Syst. Appl. Microbiol.">
        <title>Characterization of Bifidobacterium species in feaces of the Egyptian fruit bat: Description of B. vespertilionis sp. nov. and B. rousetti sp. nov.</title>
        <authorList>
            <person name="Modesto M."/>
            <person name="Satti M."/>
            <person name="Watanabe K."/>
            <person name="Puglisi E."/>
            <person name="Morelli L."/>
            <person name="Huang C.-H."/>
            <person name="Liou J.-S."/>
            <person name="Miyashita M."/>
            <person name="Tamura T."/>
            <person name="Saito S."/>
            <person name="Mori K."/>
            <person name="Huang L."/>
            <person name="Sciavilla P."/>
            <person name="Sandri C."/>
            <person name="Spiezio C."/>
            <person name="Vitali F."/>
            <person name="Cavalieri D."/>
            <person name="Perpetuini G."/>
            <person name="Tofalo R."/>
            <person name="Bonetti A."/>
            <person name="Arita M."/>
            <person name="Mattarelli P."/>
        </authorList>
    </citation>
    <scope>NUCLEOTIDE SEQUENCE [LARGE SCALE GENOMIC DNA]</scope>
    <source>
        <strain evidence="3 6">RST16</strain>
        <strain evidence="4 5">RST8</strain>
    </source>
</reference>
<dbReference type="OrthoDB" id="3231571at2"/>
<evidence type="ECO:0000256" key="2">
    <source>
        <dbReference type="SAM" id="MobiDB-lite"/>
    </source>
</evidence>
<protein>
    <submittedName>
        <fullName evidence="4">Uncharacterized protein</fullName>
    </submittedName>
</protein>
<dbReference type="AlphaFoldDB" id="A0A5J5DXC3"/>
<dbReference type="Proteomes" id="UP000374630">
    <property type="component" value="Unassembled WGS sequence"/>
</dbReference>